<sequence>MNPECNYCIQNAAVLYCEADSAHLCLLCDREVHSANSLSLKHARMIRFGSDPGSEPGPVVEGCPPASELARLCGIDMGGSELVVPSLGDMGKEAVYEQLVRLGKEERESGSEFGPGTPSLDAGYRSDIMRNNGNNNNNNNNNNNCSSNNNNKTFTSLLMMEGGEGSFSKEDGEVLWEYDPAYQTEAAEAWDGQWGRSLEMDTEENSCTSSMVLEDVCEMQCSEILKGSQSRKDSRNQQTLSDQFFVTVDNCSRPSVGVPSEERAIKPETNVGEPDFQVMEWPYWRKPLSQTDMDQLAENRGKAMLRYQEKKKNRRYDKHIRYESRKVRADIRQRVKGRFVKASNATDVDDHN</sequence>
<reference evidence="13" key="1">
    <citation type="submission" date="2024-03" db="EMBL/GenBank/DDBJ databases">
        <title>WGS assembly of Saponaria officinalis var. Norfolk2.</title>
        <authorList>
            <person name="Jenkins J."/>
            <person name="Shu S."/>
            <person name="Grimwood J."/>
            <person name="Barry K."/>
            <person name="Goodstein D."/>
            <person name="Schmutz J."/>
            <person name="Leebens-Mack J."/>
            <person name="Osbourn A."/>
        </authorList>
    </citation>
    <scope>NUCLEOTIDE SEQUENCE [LARGE SCALE GENOMIC DNA]</scope>
    <source>
        <strain evidence="13">JIC</strain>
    </source>
</reference>
<dbReference type="PROSITE" id="PS50119">
    <property type="entry name" value="ZF_BBOX"/>
    <property type="match status" value="1"/>
</dbReference>
<evidence type="ECO:0000256" key="5">
    <source>
        <dbReference type="ARBA" id="ARBA00022771"/>
    </source>
</evidence>
<name>A0AAW1MUY3_SAPOF</name>
<evidence type="ECO:0000256" key="2">
    <source>
        <dbReference type="ARBA" id="ARBA00010024"/>
    </source>
</evidence>
<dbReference type="GO" id="GO:0005634">
    <property type="term" value="C:nucleus"/>
    <property type="evidence" value="ECO:0007669"/>
    <property type="project" value="UniProtKB-SubCell"/>
</dbReference>
<feature type="compositionally biased region" description="Low complexity" evidence="10">
    <location>
        <begin position="131"/>
        <end position="150"/>
    </location>
</feature>
<feature type="domain" description="CCT" evidence="12">
    <location>
        <begin position="300"/>
        <end position="342"/>
    </location>
</feature>
<evidence type="ECO:0000256" key="4">
    <source>
        <dbReference type="ARBA" id="ARBA00022737"/>
    </source>
</evidence>
<dbReference type="Proteomes" id="UP001443914">
    <property type="component" value="Unassembled WGS sequence"/>
</dbReference>
<evidence type="ECO:0000256" key="9">
    <source>
        <dbReference type="PROSITE-ProRule" id="PRU00357"/>
    </source>
</evidence>
<accession>A0AAW1MUY3</accession>
<feature type="region of interest" description="Disordered" evidence="10">
    <location>
        <begin position="128"/>
        <end position="150"/>
    </location>
</feature>
<dbReference type="PANTHER" id="PTHR31717:SF45">
    <property type="entry name" value="ZINC FINGER PROTEIN CONSTANS-LIKE 14-RELATED"/>
    <property type="match status" value="1"/>
</dbReference>
<protein>
    <submittedName>
        <fullName evidence="13">Uncharacterized protein</fullName>
    </submittedName>
</protein>
<comment type="subcellular location">
    <subcellularLocation>
        <location evidence="1 9">Nucleus</location>
    </subcellularLocation>
</comment>
<dbReference type="InterPro" id="IPR000315">
    <property type="entry name" value="Znf_B-box"/>
</dbReference>
<evidence type="ECO:0000256" key="3">
    <source>
        <dbReference type="ARBA" id="ARBA00022723"/>
    </source>
</evidence>
<evidence type="ECO:0000313" key="14">
    <source>
        <dbReference type="Proteomes" id="UP001443914"/>
    </source>
</evidence>
<organism evidence="13 14">
    <name type="scientific">Saponaria officinalis</name>
    <name type="common">Common soapwort</name>
    <name type="synonym">Lychnis saponaria</name>
    <dbReference type="NCBI Taxonomy" id="3572"/>
    <lineage>
        <taxon>Eukaryota</taxon>
        <taxon>Viridiplantae</taxon>
        <taxon>Streptophyta</taxon>
        <taxon>Embryophyta</taxon>
        <taxon>Tracheophyta</taxon>
        <taxon>Spermatophyta</taxon>
        <taxon>Magnoliopsida</taxon>
        <taxon>eudicotyledons</taxon>
        <taxon>Gunneridae</taxon>
        <taxon>Pentapetalae</taxon>
        <taxon>Caryophyllales</taxon>
        <taxon>Caryophyllaceae</taxon>
        <taxon>Caryophylleae</taxon>
        <taxon>Saponaria</taxon>
    </lineage>
</organism>
<dbReference type="CDD" id="cd19821">
    <property type="entry name" value="Bbox1_BBX-like"/>
    <property type="match status" value="1"/>
</dbReference>
<keyword evidence="7 9" id="KW-0539">Nucleus</keyword>
<evidence type="ECO:0000256" key="8">
    <source>
        <dbReference type="PROSITE-ProRule" id="PRU00024"/>
    </source>
</evidence>
<dbReference type="InterPro" id="IPR049808">
    <property type="entry name" value="CONSTANS-like_Bbox1"/>
</dbReference>
<comment type="similarity">
    <text evidence="2">Belongs to the CONSTANS family.</text>
</comment>
<keyword evidence="5 8" id="KW-0863">Zinc-finger</keyword>
<comment type="caution">
    <text evidence="13">The sequence shown here is derived from an EMBL/GenBank/DDBJ whole genome shotgun (WGS) entry which is preliminary data.</text>
</comment>
<evidence type="ECO:0000259" key="12">
    <source>
        <dbReference type="PROSITE" id="PS51017"/>
    </source>
</evidence>
<dbReference type="SMART" id="SM00336">
    <property type="entry name" value="BBOX"/>
    <property type="match status" value="1"/>
</dbReference>
<dbReference type="AlphaFoldDB" id="A0AAW1MUY3"/>
<gene>
    <name evidence="13" type="ORF">RND81_02G163700</name>
</gene>
<dbReference type="GO" id="GO:0008270">
    <property type="term" value="F:zinc ion binding"/>
    <property type="evidence" value="ECO:0007669"/>
    <property type="project" value="UniProtKB-KW"/>
</dbReference>
<dbReference type="PROSITE" id="PS51017">
    <property type="entry name" value="CCT"/>
    <property type="match status" value="1"/>
</dbReference>
<evidence type="ECO:0000313" key="13">
    <source>
        <dbReference type="EMBL" id="KAK9749981.1"/>
    </source>
</evidence>
<dbReference type="Pfam" id="PF06203">
    <property type="entry name" value="CCT"/>
    <property type="match status" value="1"/>
</dbReference>
<dbReference type="InterPro" id="IPR010402">
    <property type="entry name" value="CCT_domain"/>
</dbReference>
<dbReference type="PANTHER" id="PTHR31717">
    <property type="entry name" value="ZINC FINGER PROTEIN CONSTANS-LIKE 10"/>
    <property type="match status" value="1"/>
</dbReference>
<dbReference type="GO" id="GO:0006355">
    <property type="term" value="P:regulation of DNA-templated transcription"/>
    <property type="evidence" value="ECO:0007669"/>
    <property type="project" value="UniProtKB-ARBA"/>
</dbReference>
<keyword evidence="14" id="KW-1185">Reference proteome</keyword>
<keyword evidence="3" id="KW-0479">Metal-binding</keyword>
<keyword evidence="6" id="KW-0862">Zinc</keyword>
<evidence type="ECO:0000256" key="1">
    <source>
        <dbReference type="ARBA" id="ARBA00004123"/>
    </source>
</evidence>
<proteinExistence type="inferred from homology"/>
<dbReference type="EMBL" id="JBDFQZ010000002">
    <property type="protein sequence ID" value="KAK9749981.1"/>
    <property type="molecule type" value="Genomic_DNA"/>
</dbReference>
<evidence type="ECO:0000256" key="10">
    <source>
        <dbReference type="SAM" id="MobiDB-lite"/>
    </source>
</evidence>
<keyword evidence="4" id="KW-0677">Repeat</keyword>
<feature type="domain" description="B box-type" evidence="11">
    <location>
        <begin position="5"/>
        <end position="47"/>
    </location>
</feature>
<evidence type="ECO:0000256" key="6">
    <source>
        <dbReference type="ARBA" id="ARBA00022833"/>
    </source>
</evidence>
<evidence type="ECO:0000256" key="7">
    <source>
        <dbReference type="ARBA" id="ARBA00023242"/>
    </source>
</evidence>
<evidence type="ECO:0000259" key="11">
    <source>
        <dbReference type="PROSITE" id="PS50119"/>
    </source>
</evidence>